<sequence length="335" mass="36107">MTATLPVEITATRELVQPALRAAVDELEPSMRRIVSYHLGWLDEHGEEVTAGGGKALRPALALLAAQAVRAEPEAALPGAVAVELVHNFSLLHDDVMDGDTERRHRPTVWRLFGTPAAILAGDALLTLAVDVLERAADPAATSCLTESVQQLISGQSKDVDFEHRTDVELGECLEMADGKTGALMRCAARVGGLLGKAEPEAADLLGGFGGNLGLAFQLVDDVLGIWGSPEVTGKPVLADLRVRKKSVPVVAAFASGTPEGERLRELYRQPDPPTEEELHRMADLIERSGALSWTRDAAERYAAEARTCLDRLRPPAEIHTALADLTRFVLERDR</sequence>
<comment type="caution">
    <text evidence="4">The sequence shown here is derived from an EMBL/GenBank/DDBJ whole genome shotgun (WGS) entry which is preliminary data.</text>
</comment>
<dbReference type="GO" id="GO:0046872">
    <property type="term" value="F:metal ion binding"/>
    <property type="evidence" value="ECO:0007669"/>
    <property type="project" value="UniProtKB-KW"/>
</dbReference>
<dbReference type="RefSeq" id="WP_106180251.1">
    <property type="nucleotide sequence ID" value="NZ_PVNH01000008.1"/>
</dbReference>
<organism evidence="4 5">
    <name type="scientific">Prauserella shujinwangii</name>
    <dbReference type="NCBI Taxonomy" id="1453103"/>
    <lineage>
        <taxon>Bacteria</taxon>
        <taxon>Bacillati</taxon>
        <taxon>Actinomycetota</taxon>
        <taxon>Actinomycetes</taxon>
        <taxon>Pseudonocardiales</taxon>
        <taxon>Pseudonocardiaceae</taxon>
        <taxon>Prauserella</taxon>
    </lineage>
</organism>
<dbReference type="PROSITE" id="PS00723">
    <property type="entry name" value="POLYPRENYL_SYNTHASE_1"/>
    <property type="match status" value="1"/>
</dbReference>
<dbReference type="GO" id="GO:0004659">
    <property type="term" value="F:prenyltransferase activity"/>
    <property type="evidence" value="ECO:0007669"/>
    <property type="project" value="InterPro"/>
</dbReference>
<dbReference type="InterPro" id="IPR008949">
    <property type="entry name" value="Isoprenoid_synthase_dom_sf"/>
</dbReference>
<dbReference type="PANTHER" id="PTHR12001">
    <property type="entry name" value="GERANYLGERANYL PYROPHOSPHATE SYNTHASE"/>
    <property type="match status" value="1"/>
</dbReference>
<dbReference type="PROSITE" id="PS00444">
    <property type="entry name" value="POLYPRENYL_SYNTHASE_2"/>
    <property type="match status" value="1"/>
</dbReference>
<dbReference type="SFLD" id="SFLDS00005">
    <property type="entry name" value="Isoprenoid_Synthase_Type_I"/>
    <property type="match status" value="1"/>
</dbReference>
<dbReference type="Pfam" id="PF00348">
    <property type="entry name" value="polyprenyl_synt"/>
    <property type="match status" value="1"/>
</dbReference>
<evidence type="ECO:0000256" key="3">
    <source>
        <dbReference type="RuleBase" id="RU004466"/>
    </source>
</evidence>
<dbReference type="OrthoDB" id="4497239at2"/>
<keyword evidence="3" id="KW-0808">Transferase</keyword>
<proteinExistence type="inferred from homology"/>
<dbReference type="Gene3D" id="1.10.600.10">
    <property type="entry name" value="Farnesyl Diphosphate Synthase"/>
    <property type="match status" value="1"/>
</dbReference>
<dbReference type="SUPFAM" id="SSF48576">
    <property type="entry name" value="Terpenoid synthases"/>
    <property type="match status" value="1"/>
</dbReference>
<dbReference type="GO" id="GO:0008299">
    <property type="term" value="P:isoprenoid biosynthetic process"/>
    <property type="evidence" value="ECO:0007669"/>
    <property type="project" value="InterPro"/>
</dbReference>
<dbReference type="CDD" id="cd00685">
    <property type="entry name" value="Trans_IPPS_HT"/>
    <property type="match status" value="1"/>
</dbReference>
<gene>
    <name evidence="4" type="ORF">B0I33_10855</name>
</gene>
<reference evidence="4 5" key="1">
    <citation type="submission" date="2018-03" db="EMBL/GenBank/DDBJ databases">
        <title>Genomic Encyclopedia of Type Strains, Phase III (KMG-III): the genomes of soil and plant-associated and newly described type strains.</title>
        <authorList>
            <person name="Whitman W."/>
        </authorList>
    </citation>
    <scope>NUCLEOTIDE SEQUENCE [LARGE SCALE GENOMIC DNA]</scope>
    <source>
        <strain evidence="4 5">CGMCC 4.7125</strain>
    </source>
</reference>
<evidence type="ECO:0000313" key="4">
    <source>
        <dbReference type="EMBL" id="PRX45909.1"/>
    </source>
</evidence>
<dbReference type="PANTHER" id="PTHR12001:SF71">
    <property type="entry name" value="(2E,6E)-FARNESYL DIPHOSPHATE SYNTHASE"/>
    <property type="match status" value="1"/>
</dbReference>
<comment type="similarity">
    <text evidence="3">Belongs to the FPP/GGPP synthase family.</text>
</comment>
<dbReference type="AlphaFoldDB" id="A0A2T0LQX6"/>
<evidence type="ECO:0000313" key="5">
    <source>
        <dbReference type="Proteomes" id="UP000238362"/>
    </source>
</evidence>
<evidence type="ECO:0000256" key="2">
    <source>
        <dbReference type="ARBA" id="ARBA00022842"/>
    </source>
</evidence>
<dbReference type="SFLD" id="SFLDG01017">
    <property type="entry name" value="Polyprenyl_Transferase_Like"/>
    <property type="match status" value="1"/>
</dbReference>
<keyword evidence="5" id="KW-1185">Reference proteome</keyword>
<dbReference type="EMBL" id="PVNH01000008">
    <property type="protein sequence ID" value="PRX45909.1"/>
    <property type="molecule type" value="Genomic_DNA"/>
</dbReference>
<keyword evidence="2" id="KW-0460">Magnesium</keyword>
<dbReference type="Proteomes" id="UP000238362">
    <property type="component" value="Unassembled WGS sequence"/>
</dbReference>
<protein>
    <submittedName>
        <fullName evidence="4">Geranylgeranyl diphosphate synthase type I</fullName>
    </submittedName>
</protein>
<name>A0A2T0LQX6_9PSEU</name>
<accession>A0A2T0LQX6</accession>
<evidence type="ECO:0000256" key="1">
    <source>
        <dbReference type="ARBA" id="ARBA00022723"/>
    </source>
</evidence>
<keyword evidence="1" id="KW-0479">Metal-binding</keyword>
<dbReference type="InterPro" id="IPR000092">
    <property type="entry name" value="Polyprenyl_synt"/>
</dbReference>
<dbReference type="InterPro" id="IPR033749">
    <property type="entry name" value="Polyprenyl_synt_CS"/>
</dbReference>